<evidence type="ECO:0000313" key="13">
    <source>
        <dbReference type="Proteomes" id="UP000811619"/>
    </source>
</evidence>
<dbReference type="InterPro" id="IPR006162">
    <property type="entry name" value="Ppantetheine_attach_site"/>
</dbReference>
<evidence type="ECO:0000259" key="9">
    <source>
        <dbReference type="PROSITE" id="PS50075"/>
    </source>
</evidence>
<feature type="region of interest" description="C-terminal hotdog fold" evidence="7">
    <location>
        <begin position="1465"/>
        <end position="1614"/>
    </location>
</feature>
<evidence type="ECO:0000259" key="11">
    <source>
        <dbReference type="PROSITE" id="PS52019"/>
    </source>
</evidence>
<dbReference type="SUPFAM" id="SSF47336">
    <property type="entry name" value="ACP-like"/>
    <property type="match status" value="1"/>
</dbReference>
<dbReference type="PROSITE" id="PS00012">
    <property type="entry name" value="PHOSPHOPANTETHEINE"/>
    <property type="match status" value="1"/>
</dbReference>
<dbReference type="GO" id="GO:0031177">
    <property type="term" value="F:phosphopantetheine binding"/>
    <property type="evidence" value="ECO:0007669"/>
    <property type="project" value="InterPro"/>
</dbReference>
<dbReference type="CDD" id="cd02440">
    <property type="entry name" value="AdoMet_MTases"/>
    <property type="match status" value="1"/>
</dbReference>
<dbReference type="GO" id="GO:0004312">
    <property type="term" value="F:fatty acid synthase activity"/>
    <property type="evidence" value="ECO:0007669"/>
    <property type="project" value="TreeGrafter"/>
</dbReference>
<dbReference type="InterPro" id="IPR001227">
    <property type="entry name" value="Ac_transferase_dom_sf"/>
</dbReference>
<feature type="active site" description="Proton acceptor; for dehydratase activity" evidence="7">
    <location>
        <position position="1338"/>
    </location>
</feature>
<evidence type="ECO:0000256" key="1">
    <source>
        <dbReference type="ARBA" id="ARBA00005179"/>
    </source>
</evidence>
<feature type="region of interest" description="Disordered" evidence="8">
    <location>
        <begin position="365"/>
        <end position="384"/>
    </location>
</feature>
<dbReference type="Pfam" id="PF00698">
    <property type="entry name" value="Acyl_transf_1"/>
    <property type="match status" value="1"/>
</dbReference>
<dbReference type="InterPro" id="IPR020841">
    <property type="entry name" value="PKS_Beta-ketoAc_synthase_dom"/>
</dbReference>
<dbReference type="Pfam" id="PF00550">
    <property type="entry name" value="PP-binding"/>
    <property type="match status" value="1"/>
</dbReference>
<dbReference type="InterPro" id="IPR014031">
    <property type="entry name" value="Ketoacyl_synth_C"/>
</dbReference>
<dbReference type="Gene3D" id="3.40.47.10">
    <property type="match status" value="1"/>
</dbReference>
<keyword evidence="4" id="KW-0489">Methyltransferase</keyword>
<dbReference type="InterPro" id="IPR049900">
    <property type="entry name" value="PKS_mFAS_DH"/>
</dbReference>
<dbReference type="OrthoDB" id="329835at2759"/>
<dbReference type="GO" id="GO:0004315">
    <property type="term" value="F:3-oxoacyl-[acyl-carrier-protein] synthase activity"/>
    <property type="evidence" value="ECO:0007669"/>
    <property type="project" value="InterPro"/>
</dbReference>
<evidence type="ECO:0000256" key="4">
    <source>
        <dbReference type="ARBA" id="ARBA00022603"/>
    </source>
</evidence>
<keyword evidence="3" id="KW-0597">Phosphoprotein</keyword>
<evidence type="ECO:0000256" key="3">
    <source>
        <dbReference type="ARBA" id="ARBA00022553"/>
    </source>
</evidence>
<evidence type="ECO:0000256" key="2">
    <source>
        <dbReference type="ARBA" id="ARBA00022450"/>
    </source>
</evidence>
<dbReference type="PROSITE" id="PS50075">
    <property type="entry name" value="CARRIER"/>
    <property type="match status" value="1"/>
</dbReference>
<dbReference type="InterPro" id="IPR016035">
    <property type="entry name" value="Acyl_Trfase/lysoPLipase"/>
</dbReference>
<evidence type="ECO:0000256" key="8">
    <source>
        <dbReference type="SAM" id="MobiDB-lite"/>
    </source>
</evidence>
<dbReference type="InterPro" id="IPR041068">
    <property type="entry name" value="HTH_51"/>
</dbReference>
<dbReference type="Pfam" id="PF08242">
    <property type="entry name" value="Methyltransf_12"/>
    <property type="match status" value="1"/>
</dbReference>
<feature type="region of interest" description="Disordered" evidence="8">
    <location>
        <begin position="1759"/>
        <end position="1779"/>
    </location>
</feature>
<evidence type="ECO:0000256" key="7">
    <source>
        <dbReference type="PROSITE-ProRule" id="PRU01363"/>
    </source>
</evidence>
<dbReference type="InterPro" id="IPR009081">
    <property type="entry name" value="PP-bd_ACP"/>
</dbReference>
<dbReference type="SUPFAM" id="SSF53335">
    <property type="entry name" value="S-adenosyl-L-methionine-dependent methyltransferases"/>
    <property type="match status" value="1"/>
</dbReference>
<feature type="domain" description="Carrier" evidence="9">
    <location>
        <begin position="1659"/>
        <end position="1733"/>
    </location>
</feature>
<dbReference type="GO" id="GO:0032259">
    <property type="term" value="P:methylation"/>
    <property type="evidence" value="ECO:0007669"/>
    <property type="project" value="UniProtKB-KW"/>
</dbReference>
<comment type="pathway">
    <text evidence="1">Secondary metabolite biosynthesis.</text>
</comment>
<evidence type="ECO:0000259" key="10">
    <source>
        <dbReference type="PROSITE" id="PS52004"/>
    </source>
</evidence>
<dbReference type="EMBL" id="SRPY01000679">
    <property type="protein sequence ID" value="KAG5919295.1"/>
    <property type="molecule type" value="Genomic_DNA"/>
</dbReference>
<evidence type="ECO:0000256" key="6">
    <source>
        <dbReference type="ARBA" id="ARBA00023268"/>
    </source>
</evidence>
<dbReference type="InterPro" id="IPR029063">
    <property type="entry name" value="SAM-dependent_MTases_sf"/>
</dbReference>
<feature type="region of interest" description="N-terminal hotdog fold" evidence="7">
    <location>
        <begin position="1304"/>
        <end position="1437"/>
    </location>
</feature>
<dbReference type="Pfam" id="PF18558">
    <property type="entry name" value="HTH_51"/>
    <property type="match status" value="1"/>
</dbReference>
<dbReference type="SUPFAM" id="SSF55048">
    <property type="entry name" value="Probable ACP-binding domain of malonyl-CoA ACP transacylase"/>
    <property type="match status" value="1"/>
</dbReference>
<dbReference type="InterPro" id="IPR020806">
    <property type="entry name" value="PKS_PP-bd"/>
</dbReference>
<keyword evidence="5" id="KW-0808">Transferase</keyword>
<dbReference type="GO" id="GO:0044550">
    <property type="term" value="P:secondary metabolite biosynthetic process"/>
    <property type="evidence" value="ECO:0007669"/>
    <property type="project" value="TreeGrafter"/>
</dbReference>
<keyword evidence="6" id="KW-0511">Multifunctional enzyme</keyword>
<dbReference type="PROSITE" id="PS52019">
    <property type="entry name" value="PKS_MFAS_DH"/>
    <property type="match status" value="1"/>
</dbReference>
<dbReference type="PROSITE" id="PS00606">
    <property type="entry name" value="KS3_1"/>
    <property type="match status" value="1"/>
</dbReference>
<dbReference type="Gene3D" id="1.10.1200.10">
    <property type="entry name" value="ACP-like"/>
    <property type="match status" value="1"/>
</dbReference>
<keyword evidence="2" id="KW-0596">Phosphopantetheine</keyword>
<dbReference type="SMART" id="SM00825">
    <property type="entry name" value="PKS_KS"/>
    <property type="match status" value="1"/>
</dbReference>
<protein>
    <submittedName>
        <fullName evidence="12">Type I Iterative PKS</fullName>
    </submittedName>
</protein>
<feature type="domain" description="PKS/mFAS DH" evidence="11">
    <location>
        <begin position="1304"/>
        <end position="1614"/>
    </location>
</feature>
<dbReference type="Gene3D" id="3.40.366.10">
    <property type="entry name" value="Malonyl-Coenzyme A Acyl Carrier Protein, domain 2"/>
    <property type="match status" value="3"/>
</dbReference>
<dbReference type="InterPro" id="IPR016039">
    <property type="entry name" value="Thiolase-like"/>
</dbReference>
<dbReference type="PROSITE" id="PS52004">
    <property type="entry name" value="KS3_2"/>
    <property type="match status" value="1"/>
</dbReference>
<dbReference type="SUPFAM" id="SSF52151">
    <property type="entry name" value="FabD/lysophospholipase-like"/>
    <property type="match status" value="1"/>
</dbReference>
<dbReference type="InterPro" id="IPR036736">
    <property type="entry name" value="ACP-like_sf"/>
</dbReference>
<dbReference type="InterPro" id="IPR013217">
    <property type="entry name" value="Methyltransf_12"/>
</dbReference>
<organism evidence="12 13">
    <name type="scientific">Claviceps africana</name>
    <dbReference type="NCBI Taxonomy" id="83212"/>
    <lineage>
        <taxon>Eukaryota</taxon>
        <taxon>Fungi</taxon>
        <taxon>Dikarya</taxon>
        <taxon>Ascomycota</taxon>
        <taxon>Pezizomycotina</taxon>
        <taxon>Sordariomycetes</taxon>
        <taxon>Hypocreomycetidae</taxon>
        <taxon>Hypocreales</taxon>
        <taxon>Clavicipitaceae</taxon>
        <taxon>Claviceps</taxon>
    </lineage>
</organism>
<dbReference type="InterPro" id="IPR014030">
    <property type="entry name" value="Ketoacyl_synth_N"/>
</dbReference>
<dbReference type="PANTHER" id="PTHR43775">
    <property type="entry name" value="FATTY ACID SYNTHASE"/>
    <property type="match status" value="1"/>
</dbReference>
<reference evidence="12" key="1">
    <citation type="journal article" date="2020" name="bioRxiv">
        <title>Whole genome comparisons of ergot fungi reveals the divergence and evolution of species within the genus Claviceps are the result of varying mechanisms driving genome evolution and host range expansion.</title>
        <authorList>
            <person name="Wyka S.A."/>
            <person name="Mondo S.J."/>
            <person name="Liu M."/>
            <person name="Dettman J."/>
            <person name="Nalam V."/>
            <person name="Broders K.D."/>
        </authorList>
    </citation>
    <scope>NUCLEOTIDE SEQUENCE</scope>
    <source>
        <strain evidence="12">CCC 489</strain>
    </source>
</reference>
<dbReference type="Gene3D" id="3.10.129.110">
    <property type="entry name" value="Polyketide synthase dehydratase"/>
    <property type="match status" value="1"/>
</dbReference>
<evidence type="ECO:0000256" key="5">
    <source>
        <dbReference type="ARBA" id="ARBA00022679"/>
    </source>
</evidence>
<dbReference type="Pfam" id="PF00109">
    <property type="entry name" value="ketoacyl-synt"/>
    <property type="match status" value="1"/>
</dbReference>
<feature type="active site" description="Proton donor; for dehydratase activity" evidence="7">
    <location>
        <position position="1525"/>
    </location>
</feature>
<dbReference type="InterPro" id="IPR032088">
    <property type="entry name" value="SAT"/>
</dbReference>
<accession>A0A8K0J2F8</accession>
<dbReference type="InterPro" id="IPR014043">
    <property type="entry name" value="Acyl_transferase_dom"/>
</dbReference>
<dbReference type="CDD" id="cd00833">
    <property type="entry name" value="PKS"/>
    <property type="match status" value="1"/>
</dbReference>
<dbReference type="InterPro" id="IPR016036">
    <property type="entry name" value="Malonyl_transacylase_ACP-bd"/>
</dbReference>
<dbReference type="Gene3D" id="3.40.50.150">
    <property type="entry name" value="Vaccinia Virus protein VP39"/>
    <property type="match status" value="1"/>
</dbReference>
<dbReference type="InterPro" id="IPR050091">
    <property type="entry name" value="PKS_NRPS_Biosynth_Enz"/>
</dbReference>
<dbReference type="Gene3D" id="3.30.70.3290">
    <property type="match status" value="1"/>
</dbReference>
<sequence length="2153" mass="234192">MKLPTTELFLCGPQSRFPPPKEVNRLRHVLLRHKCLHQSLSATLKDLPGLLQQLVAADESLGGVEAVALIDSLARWLDSGESTLALDDDLLHAAALPLTVLLQTALYVHHLEKTTPLLPSFRQTLQSLQKYGVQGFCIGFLTAAAIALSETEELLAQHVAISLRLAMCIGIYVDKNTLAADPPSPVFVVSVRWRTGQFSETQMSNILRAYKHAYISCITDATSVTVTAQCSDEKRLTNVLLEAGLRVTPISIRGRFHSQSHHAGSAEKLKEFSRSVAGLQYPLASRLQVPLRTNATGDLVTGNASLADVAIESILLQKADWKTTVDKTLGAFPTDRLEITVFAFEDGFLPAGLGQQDKIVPLVNGARHKTGGKPRTGNEGPRDAEYPPDSVAIVGMACRFPGANDPDEFWTLIRSGISMVTDVPSDRLHVNNSRLAGLPDIKTWGNFIEDADSFDHRFFKKSSREAASWGLEKRIMLQVAYQALESAGHFRPGASKLPSDYGCYIGAVSSNYYDNVGCHPPNAYSVIGTSRGFFSGRVSHQFGLTGPAMTIDSACSSSLVAINTACRAIQSGECSRAIAGATNVFSSPYDYQNLAAAGFLSPSGACKPFDAAADGYCRGEGVAAVVLKSLSAAMEEGDHILGVIVGSAVRQNYNHAHITAPCSSSQTEVYGKVLNMAGASPHSVTYVEAHGTGTPVGDPIECQSIREAFGGSHRKEVLHFGSVKGNIGHTEASAGVAGLIKVLLMMQHGTIPGQPGFNTLNPKIPALEPDMMRIATDPKPWHASSKIACVNSYGAAGSIAAVAVREAPPVSPTMPRQRPRPTGEQPIYLSAASETSLIEYCRKLLIFVEAQKSCSVHHAHLLADILFNLADRSNHDLTYSCTGTVKNLEDVEGLLRRVISGSEVPVKDTGAKSQRPVIMVFAGQETDFVGLSKEMVDLSDRLQFHLDECDEQVGLLGHGSLYPAIYERESIRSMPILHAALFAVQYATAMTWIDNGLPVSCLVGHSFGQLTSLCISGSLSLRDAMRLVVGRAELIESSWGEERGSMVSILAPYAVVQGILDRLNSTSSSDTLEIACFNHPSNHVVVGTANAVGRLERHIAGNDTLRETVRVKRLGVTHGFHSALTKSILPELEKLANSLEWEKQTIPVELTTQEAVDREPGAWLIPQHTRRAVHFSHAVQRITEKFPSCVWVEAGQGSSIMSLVMKTCLAQDAQQQLYCPLLLKDSNQSAASTSLAKTVVELWKGRVPVQFWPHHRSQRGRFEYKSLPPYQFEKTRHWLPFVDHVAPTPASAQAEPETPAKATHEFISFLEFADPSKKEAVFLVDPESERYMYLVNGHVASNQALAPTSLYIELLSRAAILLKDGASFDTHVLGLNSLRLGGSRIGLDPTKSIHVKLTRISDDTDSWAFECSSRPKDGGGNVQVHAVGQVGLSRRDDPVLADTFQRWSALIGYTRCLSLINNEDAESMRGKHLYQALRKLVCYDDMYRGMKSISFCGHEAAGQVAAKLNPRLSPGEGLYDTPVIDSMMQFAGVLVKWFAHPGDKEVLLSQGIDRVMTSGSFDITAGQWIAYSLLTEDTEHRTVCDVYVFEKTSQKVVIAFLGFTFTRRKVVPVSQRLPSSDYPARPVPPARSPSLLDVKPVPAPGTCADPSVDASVNASSRASEVLQVLHNVTDVPLDEITPDMSLEQLGIDSLLVTEVLNELQSTVGIHMDMNTFLFLPNVEAVCRHVDSALGVAAANASINGPDLPAAITAIDDDAAQRGGATPGPPPSQSMDSRPSLQRVQKVFQDCKGAYERAAVETNAVGFWTKCYPRQAALVLAHVVETFAKLGCDLTALRAGDALGRIPHIPRHGQLVRQLHLVLEDAKLIHANDQNQFIRTERAADPTPASALYRDIMAAFPLDASLHRVVQAVGSQLAECLTGDKDGRQIVFGDKDNKKALEDFYEHWPLLRSGSLALGEFLAKAMASRDAPGNFRILEVGAGTGGTTKHLVRRLQGLGIPFEYVFTDLSPSLVSAAKRTFRDCPEMEFATLDIERDPPASWLGSFHFVVSTNCVHATRNLTASLTSLRRMLRDDGALALVELTRNMFCLDIAVGLFEGWWLFDDGREHAITHETIWRRDMLRAGFRAVDWTDGAEPESATVRVIAGFPTDASR</sequence>
<dbReference type="SMART" id="SM00823">
    <property type="entry name" value="PKS_PP"/>
    <property type="match status" value="1"/>
</dbReference>
<dbReference type="GO" id="GO:0008168">
    <property type="term" value="F:methyltransferase activity"/>
    <property type="evidence" value="ECO:0007669"/>
    <property type="project" value="UniProtKB-KW"/>
</dbReference>
<dbReference type="InterPro" id="IPR018201">
    <property type="entry name" value="Ketoacyl_synth_AS"/>
</dbReference>
<comment type="caution">
    <text evidence="12">The sequence shown here is derived from an EMBL/GenBank/DDBJ whole genome shotgun (WGS) entry which is preliminary data.</text>
</comment>
<dbReference type="Proteomes" id="UP000811619">
    <property type="component" value="Unassembled WGS sequence"/>
</dbReference>
<evidence type="ECO:0000313" key="12">
    <source>
        <dbReference type="EMBL" id="KAG5919295.1"/>
    </source>
</evidence>
<dbReference type="SMART" id="SM00827">
    <property type="entry name" value="PKS_AT"/>
    <property type="match status" value="1"/>
</dbReference>
<dbReference type="Pfam" id="PF02801">
    <property type="entry name" value="Ketoacyl-synt_C"/>
    <property type="match status" value="1"/>
</dbReference>
<gene>
    <name evidence="12" type="ORF">E4U42_006559</name>
</gene>
<name>A0A8K0J2F8_9HYPO</name>
<keyword evidence="13" id="KW-1185">Reference proteome</keyword>
<dbReference type="InterPro" id="IPR042104">
    <property type="entry name" value="PKS_dehydratase_sf"/>
</dbReference>
<dbReference type="SUPFAM" id="SSF53901">
    <property type="entry name" value="Thiolase-like"/>
    <property type="match status" value="1"/>
</dbReference>
<dbReference type="Pfam" id="PF16073">
    <property type="entry name" value="SAT"/>
    <property type="match status" value="1"/>
</dbReference>
<dbReference type="GO" id="GO:0006633">
    <property type="term" value="P:fatty acid biosynthetic process"/>
    <property type="evidence" value="ECO:0007669"/>
    <property type="project" value="InterPro"/>
</dbReference>
<feature type="domain" description="Ketosynthase family 3 (KS3)" evidence="10">
    <location>
        <begin position="388"/>
        <end position="806"/>
    </location>
</feature>
<proteinExistence type="predicted"/>
<dbReference type="PANTHER" id="PTHR43775:SF21">
    <property type="entry name" value="NON-REDUCING POLYKETIDE SYNTHASE AUSA-RELATED"/>
    <property type="match status" value="1"/>
</dbReference>